<name>A0ABX1JUE0_9MICC</name>
<dbReference type="Proteomes" id="UP000523795">
    <property type="component" value="Unassembled WGS sequence"/>
</dbReference>
<gene>
    <name evidence="1" type="ORF">HER39_20620</name>
</gene>
<keyword evidence="2" id="KW-1185">Reference proteome</keyword>
<evidence type="ECO:0000313" key="2">
    <source>
        <dbReference type="Proteomes" id="UP000523795"/>
    </source>
</evidence>
<feature type="non-terminal residue" evidence="1">
    <location>
        <position position="1"/>
    </location>
</feature>
<evidence type="ECO:0000313" key="1">
    <source>
        <dbReference type="EMBL" id="NKX52932.1"/>
    </source>
</evidence>
<organism evidence="1 2">
    <name type="scientific">Arthrobacter deserti</name>
    <dbReference type="NCBI Taxonomy" id="1742687"/>
    <lineage>
        <taxon>Bacteria</taxon>
        <taxon>Bacillati</taxon>
        <taxon>Actinomycetota</taxon>
        <taxon>Actinomycetes</taxon>
        <taxon>Micrococcales</taxon>
        <taxon>Micrococcaceae</taxon>
        <taxon>Arthrobacter</taxon>
    </lineage>
</organism>
<proteinExistence type="predicted"/>
<feature type="non-terminal residue" evidence="1">
    <location>
        <position position="65"/>
    </location>
</feature>
<accession>A0ABX1JUE0</accession>
<sequence length="65" mass="7298">GAMRADYEEWQRVLGMAISYVDAAQSILVNSSRLFEEYAARSVAGLEAFDESRSMRLNGVYFVAE</sequence>
<reference evidence="1 2" key="1">
    <citation type="submission" date="2020-04" db="EMBL/GenBank/DDBJ databases">
        <authorList>
            <person name="Liu S."/>
        </authorList>
    </citation>
    <scope>NUCLEOTIDE SEQUENCE [LARGE SCALE GENOMIC DNA]</scope>
    <source>
        <strain evidence="1 2">CGMCC 1.15091</strain>
    </source>
</reference>
<comment type="caution">
    <text evidence="1">The sequence shown here is derived from an EMBL/GenBank/DDBJ whole genome shotgun (WGS) entry which is preliminary data.</text>
</comment>
<protein>
    <submittedName>
        <fullName evidence="1">Uncharacterized protein</fullName>
    </submittedName>
</protein>
<dbReference type="EMBL" id="JAAZSR010000872">
    <property type="protein sequence ID" value="NKX52932.1"/>
    <property type="molecule type" value="Genomic_DNA"/>
</dbReference>